<dbReference type="Proteomes" id="UP001150830">
    <property type="component" value="Unassembled WGS sequence"/>
</dbReference>
<dbReference type="Gene3D" id="1.10.10.10">
    <property type="entry name" value="Winged helix-like DNA-binding domain superfamily/Winged helix DNA-binding domain"/>
    <property type="match status" value="1"/>
</dbReference>
<dbReference type="InterPro" id="IPR050389">
    <property type="entry name" value="LysR-type_TF"/>
</dbReference>
<comment type="caution">
    <text evidence="6">The sequence shown here is derived from an EMBL/GenBank/DDBJ whole genome shotgun (WGS) entry which is preliminary data.</text>
</comment>
<dbReference type="Gene3D" id="3.40.190.10">
    <property type="entry name" value="Periplasmic binding protein-like II"/>
    <property type="match status" value="2"/>
</dbReference>
<keyword evidence="2" id="KW-0805">Transcription regulation</keyword>
<dbReference type="InterPro" id="IPR037416">
    <property type="entry name" value="NodD_PBP2"/>
</dbReference>
<reference evidence="6" key="1">
    <citation type="submission" date="2022-11" db="EMBL/GenBank/DDBJ databases">
        <title>Parathalassolutuus dongxingensis gen. nov., sp. nov., a novel member of family Oceanospirillaceae isolated from a coastal shrimp pond in Guangxi, China.</title>
        <authorList>
            <person name="Chen H."/>
        </authorList>
    </citation>
    <scope>NUCLEOTIDE SEQUENCE</scope>
    <source>
        <strain evidence="6">G-43</strain>
    </source>
</reference>
<dbReference type="AlphaFoldDB" id="A0A9X3IUL3"/>
<keyword evidence="3" id="KW-0238">DNA-binding</keyword>
<evidence type="ECO:0000259" key="5">
    <source>
        <dbReference type="PROSITE" id="PS50931"/>
    </source>
</evidence>
<dbReference type="SUPFAM" id="SSF46785">
    <property type="entry name" value="Winged helix' DNA-binding domain"/>
    <property type="match status" value="1"/>
</dbReference>
<keyword evidence="7" id="KW-1185">Reference proteome</keyword>
<dbReference type="PROSITE" id="PS50931">
    <property type="entry name" value="HTH_LYSR"/>
    <property type="match status" value="1"/>
</dbReference>
<dbReference type="GO" id="GO:0003700">
    <property type="term" value="F:DNA-binding transcription factor activity"/>
    <property type="evidence" value="ECO:0007669"/>
    <property type="project" value="InterPro"/>
</dbReference>
<feature type="domain" description="HTH lysR-type" evidence="5">
    <location>
        <begin position="6"/>
        <end position="63"/>
    </location>
</feature>
<dbReference type="InterPro" id="IPR005119">
    <property type="entry name" value="LysR_subst-bd"/>
</dbReference>
<evidence type="ECO:0000313" key="6">
    <source>
        <dbReference type="EMBL" id="MCY0966293.1"/>
    </source>
</evidence>
<dbReference type="PANTHER" id="PTHR30118">
    <property type="entry name" value="HTH-TYPE TRANSCRIPTIONAL REGULATOR LEUO-RELATED"/>
    <property type="match status" value="1"/>
</dbReference>
<evidence type="ECO:0000256" key="1">
    <source>
        <dbReference type="ARBA" id="ARBA00009437"/>
    </source>
</evidence>
<sequence length="309" mass="35544">MRFNRFDLNLLVVLDALLTERNITRAGEKVFLSQSATSGALARLREYFDDQLLVQVGRKMILTPLGESLIVPVRELLMKVQITLDARPDIDISTTERRLSMVMSDYPVTVLMPEVWRRAAEIAPGITFETMSPSNSPQDELEQGNIDFLLLPSEFLLPEHPSIKLFDEDFVVMCWDQNPDIGDSISREQYLQMGHVMVQFGTKRRPSVDAWMTARGGIERRAEVIVNTFTAVPQCLVGTRRIATIHRRLAETWAQYLPLKILEAPLEIPPFSWGLQWHQIQDLDPVNRWMRELMLDVSRELDQARKQSL</sequence>
<dbReference type="InterPro" id="IPR000847">
    <property type="entry name" value="LysR_HTH_N"/>
</dbReference>
<comment type="similarity">
    <text evidence="1">Belongs to the LysR transcriptional regulatory family.</text>
</comment>
<dbReference type="InterPro" id="IPR036390">
    <property type="entry name" value="WH_DNA-bd_sf"/>
</dbReference>
<gene>
    <name evidence="6" type="ORF">OUO13_13945</name>
</gene>
<protein>
    <submittedName>
        <fullName evidence="6">LysR family transcriptional regulator</fullName>
    </submittedName>
</protein>
<keyword evidence="4" id="KW-0804">Transcription</keyword>
<dbReference type="EMBL" id="JAPNOA010000039">
    <property type="protein sequence ID" value="MCY0966293.1"/>
    <property type="molecule type" value="Genomic_DNA"/>
</dbReference>
<evidence type="ECO:0000313" key="7">
    <source>
        <dbReference type="Proteomes" id="UP001150830"/>
    </source>
</evidence>
<dbReference type="PANTHER" id="PTHR30118:SF6">
    <property type="entry name" value="HTH-TYPE TRANSCRIPTIONAL REGULATOR LEUO"/>
    <property type="match status" value="1"/>
</dbReference>
<dbReference type="CDD" id="cd08462">
    <property type="entry name" value="PBP2_NodD"/>
    <property type="match status" value="1"/>
</dbReference>
<dbReference type="Pfam" id="PF03466">
    <property type="entry name" value="LysR_substrate"/>
    <property type="match status" value="1"/>
</dbReference>
<dbReference type="SUPFAM" id="SSF53850">
    <property type="entry name" value="Periplasmic binding protein-like II"/>
    <property type="match status" value="1"/>
</dbReference>
<dbReference type="RefSeq" id="WP_283174501.1">
    <property type="nucleotide sequence ID" value="NZ_JAPNOA010000039.1"/>
</dbReference>
<dbReference type="GO" id="GO:0003677">
    <property type="term" value="F:DNA binding"/>
    <property type="evidence" value="ECO:0007669"/>
    <property type="project" value="UniProtKB-KW"/>
</dbReference>
<dbReference type="InterPro" id="IPR036388">
    <property type="entry name" value="WH-like_DNA-bd_sf"/>
</dbReference>
<proteinExistence type="inferred from homology"/>
<dbReference type="Pfam" id="PF00126">
    <property type="entry name" value="HTH_1"/>
    <property type="match status" value="1"/>
</dbReference>
<organism evidence="6 7">
    <name type="scientific">Parathalassolituus penaei</name>
    <dbReference type="NCBI Taxonomy" id="2997323"/>
    <lineage>
        <taxon>Bacteria</taxon>
        <taxon>Pseudomonadati</taxon>
        <taxon>Pseudomonadota</taxon>
        <taxon>Gammaproteobacteria</taxon>
        <taxon>Oceanospirillales</taxon>
        <taxon>Oceanospirillaceae</taxon>
        <taxon>Parathalassolituus</taxon>
    </lineage>
</organism>
<evidence type="ECO:0000256" key="2">
    <source>
        <dbReference type="ARBA" id="ARBA00023015"/>
    </source>
</evidence>
<evidence type="ECO:0000256" key="4">
    <source>
        <dbReference type="ARBA" id="ARBA00023163"/>
    </source>
</evidence>
<name>A0A9X3IUL3_9GAMM</name>
<evidence type="ECO:0000256" key="3">
    <source>
        <dbReference type="ARBA" id="ARBA00023125"/>
    </source>
</evidence>
<accession>A0A9X3IUL3</accession>